<dbReference type="EMBL" id="JAASQJ010000010">
    <property type="protein sequence ID" value="NIJ56173.1"/>
    <property type="molecule type" value="Genomic_DNA"/>
</dbReference>
<protein>
    <submittedName>
        <fullName evidence="1">Uncharacterized protein</fullName>
    </submittedName>
</protein>
<reference evidence="1 2" key="1">
    <citation type="submission" date="2020-03" db="EMBL/GenBank/DDBJ databases">
        <title>Genomic Encyclopedia of Type Strains, Phase IV (KMG-IV): sequencing the most valuable type-strain genomes for metagenomic binning, comparative biology and taxonomic classification.</title>
        <authorList>
            <person name="Goeker M."/>
        </authorList>
    </citation>
    <scope>NUCLEOTIDE SEQUENCE [LARGE SCALE GENOMIC DNA]</scope>
    <source>
        <strain evidence="1 2">DSM 102865</strain>
    </source>
</reference>
<comment type="caution">
    <text evidence="1">The sequence shown here is derived from an EMBL/GenBank/DDBJ whole genome shotgun (WGS) entry which is preliminary data.</text>
</comment>
<evidence type="ECO:0000313" key="1">
    <source>
        <dbReference type="EMBL" id="NIJ56173.1"/>
    </source>
</evidence>
<proteinExistence type="predicted"/>
<gene>
    <name evidence="1" type="ORF">FHS68_005373</name>
</gene>
<accession>A0ABX0UUW0</accession>
<evidence type="ECO:0000313" key="2">
    <source>
        <dbReference type="Proteomes" id="UP001179181"/>
    </source>
</evidence>
<dbReference type="RefSeq" id="WP_167277255.1">
    <property type="nucleotide sequence ID" value="NZ_JAASQJ010000010.1"/>
</dbReference>
<keyword evidence="2" id="KW-1185">Reference proteome</keyword>
<dbReference type="Proteomes" id="UP001179181">
    <property type="component" value="Unassembled WGS sequence"/>
</dbReference>
<name>A0ABX0UUW0_9BACT</name>
<sequence length="213" mass="25460">MILQIEPIIKLIKKGSPDIVNNIKFESVDVYKYLQRAYQDTDVTTNYMFQFTFRKYYNLEEARLSHQFHLEYFRILQDLKSNREAWNYENVIEKLYEIPRAKGDKSVQCSFVSKMFHTNDPANVVYDSKVAKMFNFSNLNLIPFDQKIQHFKNRIGTISYNYKKIIDHGLLSEVCESFDTRFENHGLHPTKKLDFIFWSAGKIIYSRTKDYLE</sequence>
<organism evidence="1 2">
    <name type="scientific">Dyadobacter arcticus</name>
    <dbReference type="NCBI Taxonomy" id="1078754"/>
    <lineage>
        <taxon>Bacteria</taxon>
        <taxon>Pseudomonadati</taxon>
        <taxon>Bacteroidota</taxon>
        <taxon>Cytophagia</taxon>
        <taxon>Cytophagales</taxon>
        <taxon>Spirosomataceae</taxon>
        <taxon>Dyadobacter</taxon>
    </lineage>
</organism>